<dbReference type="InterPro" id="IPR009267">
    <property type="entry name" value="NTP_transf_6"/>
</dbReference>
<keyword evidence="2" id="KW-1185">Reference proteome</keyword>
<name>A0ABW3P0L5_9SPHN</name>
<accession>A0ABW3P0L5</accession>
<protein>
    <submittedName>
        <fullName evidence="1">Nucleotidyltransferase family protein</fullName>
    </submittedName>
</protein>
<dbReference type="PANTHER" id="PTHR39166">
    <property type="entry name" value="BLL1166 PROTEIN"/>
    <property type="match status" value="1"/>
</dbReference>
<proteinExistence type="predicted"/>
<reference evidence="2" key="1">
    <citation type="journal article" date="2019" name="Int. J. Syst. Evol. Microbiol.">
        <title>The Global Catalogue of Microorganisms (GCM) 10K type strain sequencing project: providing services to taxonomists for standard genome sequencing and annotation.</title>
        <authorList>
            <consortium name="The Broad Institute Genomics Platform"/>
            <consortium name="The Broad Institute Genome Sequencing Center for Infectious Disease"/>
            <person name="Wu L."/>
            <person name="Ma J."/>
        </authorList>
    </citation>
    <scope>NUCLEOTIDE SEQUENCE [LARGE SCALE GENOMIC DNA]</scope>
    <source>
        <strain evidence="2">CCUG 54329</strain>
    </source>
</reference>
<dbReference type="Proteomes" id="UP001597203">
    <property type="component" value="Unassembled WGS sequence"/>
</dbReference>
<dbReference type="EMBL" id="JBHTLS010000131">
    <property type="protein sequence ID" value="MFD1106321.1"/>
    <property type="molecule type" value="Genomic_DNA"/>
</dbReference>
<dbReference type="PANTHER" id="PTHR39166:SF1">
    <property type="entry name" value="BLL1166 PROTEIN"/>
    <property type="match status" value="1"/>
</dbReference>
<sequence>MDQTAILQTLMMSDPLRRQALEAVAELDLPDCWIGAGFVRDALWAHLHGNDVTVPRGDVDVIWYNTAQPEESRDRSIEQSLRIKMPCLSWSVKNQARMHHRNGDDPYASVSDAMQHWPETATAVAVRLGRSGAVEVNAPFGLRDLFALRLQPTPNFLTTKHPIFMDRVNSKRWLERYPLLSLGDRHSGS</sequence>
<dbReference type="RefSeq" id="WP_380912897.1">
    <property type="nucleotide sequence ID" value="NZ_JBHTLS010000131.1"/>
</dbReference>
<evidence type="ECO:0000313" key="1">
    <source>
        <dbReference type="EMBL" id="MFD1106321.1"/>
    </source>
</evidence>
<evidence type="ECO:0000313" key="2">
    <source>
        <dbReference type="Proteomes" id="UP001597203"/>
    </source>
</evidence>
<comment type="caution">
    <text evidence="1">The sequence shown here is derived from an EMBL/GenBank/DDBJ whole genome shotgun (WGS) entry which is preliminary data.</text>
</comment>
<gene>
    <name evidence="1" type="ORF">ACFQ24_15765</name>
</gene>
<dbReference type="Pfam" id="PF06042">
    <property type="entry name" value="NTP_transf_6"/>
    <property type="match status" value="1"/>
</dbReference>
<organism evidence="1 2">
    <name type="scientific">Sphingobium olei</name>
    <dbReference type="NCBI Taxonomy" id="420955"/>
    <lineage>
        <taxon>Bacteria</taxon>
        <taxon>Pseudomonadati</taxon>
        <taxon>Pseudomonadota</taxon>
        <taxon>Alphaproteobacteria</taxon>
        <taxon>Sphingomonadales</taxon>
        <taxon>Sphingomonadaceae</taxon>
        <taxon>Sphingobium</taxon>
    </lineage>
</organism>